<accession>A0A1E2YIX0</accession>
<proteinExistence type="predicted"/>
<evidence type="ECO:0000313" key="6">
    <source>
        <dbReference type="Proteomes" id="UP000515758"/>
    </source>
</evidence>
<dbReference type="Proteomes" id="UP000515758">
    <property type="component" value="Chromosome"/>
</dbReference>
<dbReference type="Proteomes" id="UP000271320">
    <property type="component" value="Unassembled WGS sequence"/>
</dbReference>
<dbReference type="EMBL" id="RFEW01000004">
    <property type="protein sequence ID" value="RSO61295.1"/>
    <property type="molecule type" value="Genomic_DNA"/>
</dbReference>
<reference evidence="3 4" key="1">
    <citation type="submission" date="2018-10" db="EMBL/GenBank/DDBJ databases">
        <title>GWAS and RNA-Seq identify cryptic mechanisms of antimicrobial resistance in Acinetobacter baumannii.</title>
        <authorList>
            <person name="Sahl J.W."/>
        </authorList>
    </citation>
    <scope>NUCLEOTIDE SEQUENCE [LARGE SCALE GENOMIC DNA]</scope>
    <source>
        <strain evidence="3 4">TG41884</strain>
    </source>
</reference>
<dbReference type="RefSeq" id="WP_001187722.1">
    <property type="nucleotide sequence ID" value="NZ_AP021936.1"/>
</dbReference>
<evidence type="ECO:0000313" key="1">
    <source>
        <dbReference type="EMBL" id="BBQ49824.1"/>
    </source>
</evidence>
<evidence type="ECO:0000313" key="3">
    <source>
        <dbReference type="EMBL" id="RSO61295.1"/>
    </source>
</evidence>
<evidence type="ECO:0000313" key="2">
    <source>
        <dbReference type="EMBL" id="GEA67855.1"/>
    </source>
</evidence>
<dbReference type="EMBL" id="BJLJ01000008">
    <property type="protein sequence ID" value="GEA67855.1"/>
    <property type="molecule type" value="Genomic_DNA"/>
</dbReference>
<reference evidence="1 6" key="3">
    <citation type="submission" date="2019-12" db="EMBL/GenBank/DDBJ databases">
        <title>complete genome sequences of Acinetobacter pittii str. WP2-W18-ESBL-11 isolated from wastewater treatment plant effluent.</title>
        <authorList>
            <person name="Sekizuka T."/>
            <person name="Itokawa K."/>
            <person name="Yatsu K."/>
            <person name="Inamine Y."/>
            <person name="Kuroda M."/>
        </authorList>
    </citation>
    <scope>NUCLEOTIDE SEQUENCE [LARGE SCALE GENOMIC DNA]</scope>
    <source>
        <strain evidence="1 6">WP2-W18-ESBL-11</strain>
    </source>
</reference>
<gene>
    <name evidence="3" type="ORF">EA752_07630</name>
    <name evidence="2" type="ORF">PA3_20130</name>
    <name evidence="1" type="ORF">WP2W18E11_28220</name>
</gene>
<dbReference type="EMBL" id="AP021936">
    <property type="protein sequence ID" value="BBQ49824.1"/>
    <property type="molecule type" value="Genomic_DNA"/>
</dbReference>
<evidence type="ECO:0000313" key="5">
    <source>
        <dbReference type="Proteomes" id="UP000317717"/>
    </source>
</evidence>
<name>A0A1E2YIX0_ACIPI</name>
<organism evidence="2 5">
    <name type="scientific">Acinetobacter pittii</name>
    <name type="common">Acinetobacter genomosp. 3</name>
    <dbReference type="NCBI Taxonomy" id="48296"/>
    <lineage>
        <taxon>Bacteria</taxon>
        <taxon>Pseudomonadati</taxon>
        <taxon>Pseudomonadota</taxon>
        <taxon>Gammaproteobacteria</taxon>
        <taxon>Moraxellales</taxon>
        <taxon>Moraxellaceae</taxon>
        <taxon>Acinetobacter</taxon>
        <taxon>Acinetobacter calcoaceticus/baumannii complex</taxon>
    </lineage>
</organism>
<sequence length="215" mass="23332">MQQSNPILLNQLKQDYIALQQLGSPLLACQGMFVPRGMEDLRFLFKSCPRPIVSNEDPAEVQYAGGFTGIVAGPPKTHYTGNLQILVTEAGHDQLLAEYVVASGGIIHGDYYDGRLGSFTRSYALENCAIRFESAEYDSDSRSQVMTVSCPIDYNYFGSFANIGTNGSIQPGKKEIDGTAELVNRVQQVINTAQQATNLANAVQGVGRQLGNLFG</sequence>
<reference evidence="2 5" key="2">
    <citation type="submission" date="2019-06" db="EMBL/GenBank/DDBJ databases">
        <title>Whole genome shotgun sequence of Acinetobacter pittii NBRC 110514.</title>
        <authorList>
            <person name="Hosoyama A."/>
            <person name="Uohara A."/>
            <person name="Ohji S."/>
            <person name="Ichikawa N."/>
        </authorList>
    </citation>
    <scope>NUCLEOTIDE SEQUENCE [LARGE SCALE GENOMIC DNA]</scope>
    <source>
        <strain evidence="2 5">NBRC 110514</strain>
    </source>
</reference>
<dbReference type="AlphaFoldDB" id="A0A1E2YIX0"/>
<evidence type="ECO:0000313" key="4">
    <source>
        <dbReference type="Proteomes" id="UP000271320"/>
    </source>
</evidence>
<dbReference type="Proteomes" id="UP000317717">
    <property type="component" value="Unassembled WGS sequence"/>
</dbReference>
<protein>
    <submittedName>
        <fullName evidence="2">Uncharacterized protein</fullName>
    </submittedName>
</protein>